<organism evidence="3">
    <name type="scientific">Soboliphyme baturini</name>
    <dbReference type="NCBI Taxonomy" id="241478"/>
    <lineage>
        <taxon>Eukaryota</taxon>
        <taxon>Metazoa</taxon>
        <taxon>Ecdysozoa</taxon>
        <taxon>Nematoda</taxon>
        <taxon>Enoplea</taxon>
        <taxon>Dorylaimia</taxon>
        <taxon>Dioctophymatida</taxon>
        <taxon>Dioctophymatoidea</taxon>
        <taxon>Soboliphymatidae</taxon>
        <taxon>Soboliphyme</taxon>
    </lineage>
</organism>
<gene>
    <name evidence="1" type="ORF">SBAD_LOCUS11733</name>
</gene>
<dbReference type="WBParaSite" id="SBAD_0001212401-mRNA-1">
    <property type="protein sequence ID" value="SBAD_0001212401-mRNA-1"/>
    <property type="gene ID" value="SBAD_0001212401"/>
</dbReference>
<proteinExistence type="predicted"/>
<dbReference type="AlphaFoldDB" id="A0A183J785"/>
<keyword evidence="2" id="KW-1185">Reference proteome</keyword>
<evidence type="ECO:0000313" key="2">
    <source>
        <dbReference type="Proteomes" id="UP000270296"/>
    </source>
</evidence>
<dbReference type="EMBL" id="UZAM01016266">
    <property type="protein sequence ID" value="VDP42518.1"/>
    <property type="molecule type" value="Genomic_DNA"/>
</dbReference>
<sequence>MSSFSTGSFHSQKWVRFISEESTEKKALQIANCRKRQEVFDEAILQERISMEDCSLKSSCEHDYKKFIGKVKQ</sequence>
<reference evidence="1 2" key="2">
    <citation type="submission" date="2018-11" db="EMBL/GenBank/DDBJ databases">
        <authorList>
            <consortium name="Pathogen Informatics"/>
        </authorList>
    </citation>
    <scope>NUCLEOTIDE SEQUENCE [LARGE SCALE GENOMIC DNA]</scope>
</reference>
<accession>A0A183J785</accession>
<evidence type="ECO:0000313" key="1">
    <source>
        <dbReference type="EMBL" id="VDP42518.1"/>
    </source>
</evidence>
<dbReference type="Proteomes" id="UP000270296">
    <property type="component" value="Unassembled WGS sequence"/>
</dbReference>
<reference evidence="3" key="1">
    <citation type="submission" date="2016-06" db="UniProtKB">
        <authorList>
            <consortium name="WormBaseParasite"/>
        </authorList>
    </citation>
    <scope>IDENTIFICATION</scope>
</reference>
<evidence type="ECO:0000313" key="3">
    <source>
        <dbReference type="WBParaSite" id="SBAD_0001212401-mRNA-1"/>
    </source>
</evidence>
<name>A0A183J785_9BILA</name>
<protein>
    <submittedName>
        <fullName evidence="1 3">Uncharacterized protein</fullName>
    </submittedName>
</protein>